<feature type="DNA-binding region" description="H-T-H motif" evidence="2">
    <location>
        <begin position="29"/>
        <end position="48"/>
    </location>
</feature>
<dbReference type="InterPro" id="IPR001647">
    <property type="entry name" value="HTH_TetR"/>
</dbReference>
<evidence type="ECO:0000313" key="5">
    <source>
        <dbReference type="Proteomes" id="UP000031012"/>
    </source>
</evidence>
<dbReference type="InterPro" id="IPR009057">
    <property type="entry name" value="Homeodomain-like_sf"/>
</dbReference>
<dbReference type="Pfam" id="PF00440">
    <property type="entry name" value="TetR_N"/>
    <property type="match status" value="1"/>
</dbReference>
<reference evidence="4 5" key="1">
    <citation type="submission" date="2014-03" db="EMBL/GenBank/DDBJ databases">
        <title>Genome sequence of the diesel-degrader and plant-growth promoter Acinetobacter oleivorans PF-1 isolated from the roots of poplar tree.</title>
        <authorList>
            <person name="Gkorezis P."/>
            <person name="van Hamme J."/>
            <person name="Rineau F."/>
            <person name="Vangronsveld J."/>
            <person name="Francetti A."/>
        </authorList>
    </citation>
    <scope>NUCLEOTIDE SEQUENCE [LARGE SCALE GENOMIC DNA]</scope>
    <source>
        <strain evidence="4 5">PF1</strain>
    </source>
</reference>
<dbReference type="GO" id="GO:0003677">
    <property type="term" value="F:DNA binding"/>
    <property type="evidence" value="ECO:0007669"/>
    <property type="project" value="UniProtKB-UniRule"/>
</dbReference>
<dbReference type="Proteomes" id="UP000031012">
    <property type="component" value="Unassembled WGS sequence"/>
</dbReference>
<evidence type="ECO:0000259" key="3">
    <source>
        <dbReference type="PROSITE" id="PS50977"/>
    </source>
</evidence>
<dbReference type="PROSITE" id="PS50977">
    <property type="entry name" value="HTH_TETR_2"/>
    <property type="match status" value="1"/>
</dbReference>
<evidence type="ECO:0000256" key="1">
    <source>
        <dbReference type="ARBA" id="ARBA00023125"/>
    </source>
</evidence>
<evidence type="ECO:0000313" key="4">
    <source>
        <dbReference type="EMBL" id="KHN66538.1"/>
    </source>
</evidence>
<dbReference type="SUPFAM" id="SSF46689">
    <property type="entry name" value="Homeodomain-like"/>
    <property type="match status" value="1"/>
</dbReference>
<proteinExistence type="predicted"/>
<dbReference type="AlphaFoldDB" id="A0A0B2UAV9"/>
<dbReference type="Gene3D" id="1.10.357.10">
    <property type="entry name" value="Tetracycline Repressor, domain 2"/>
    <property type="match status" value="1"/>
</dbReference>
<feature type="domain" description="HTH tetR-type" evidence="3">
    <location>
        <begin position="4"/>
        <end position="66"/>
    </location>
</feature>
<comment type="caution">
    <text evidence="4">The sequence shown here is derived from an EMBL/GenBank/DDBJ whole genome shotgun (WGS) entry which is preliminary data.</text>
</comment>
<name>A0A0B2UAV9_9GAMM</name>
<keyword evidence="1 2" id="KW-0238">DNA-binding</keyword>
<gene>
    <name evidence="4" type="ORF">DH17_01645</name>
</gene>
<evidence type="ECO:0000256" key="2">
    <source>
        <dbReference type="PROSITE-ProRule" id="PRU00335"/>
    </source>
</evidence>
<protein>
    <recommendedName>
        <fullName evidence="3">HTH tetR-type domain-containing protein</fullName>
    </recommendedName>
</protein>
<accession>A0A0B2UAV9</accession>
<organism evidence="4 5">
    <name type="scientific">Acinetobacter oleivorans</name>
    <dbReference type="NCBI Taxonomy" id="1148157"/>
    <lineage>
        <taxon>Bacteria</taxon>
        <taxon>Pseudomonadati</taxon>
        <taxon>Pseudomonadota</taxon>
        <taxon>Gammaproteobacteria</taxon>
        <taxon>Moraxellales</taxon>
        <taxon>Moraxellaceae</taxon>
        <taxon>Acinetobacter</taxon>
    </lineage>
</organism>
<sequence length="204" mass="24032">MVMPDYRNRLIMGLAQVFEQENKPLFNVTITDIVSAAKVSKRTFYEHFTNKEDCFLALYEQNSFHVLAKVIEAGLKNLSDQNPCLSKATDAILNSYLEELLIQSNLMTRLYIDILAIDQRGLELRYFILYTFTQNIKRLPFPQLEQISNTEILLFLSGINELVLYHFHDTEFIKLEDLNKTIKNFIINFSNIYKKKYLRKLIIF</sequence>
<dbReference type="EMBL" id="JHQK01000012">
    <property type="protein sequence ID" value="KHN66538.1"/>
    <property type="molecule type" value="Genomic_DNA"/>
</dbReference>